<reference evidence="2 3" key="1">
    <citation type="submission" date="2024-09" db="EMBL/GenBank/DDBJ databases">
        <title>Laminarin stimulates single cell rates of sulfate reduction while oxygen inhibits transcriptomic activity in coastal marine sediment.</title>
        <authorList>
            <person name="Lindsay M."/>
            <person name="Orcutt B."/>
            <person name="Emerson D."/>
            <person name="Stepanauskas R."/>
            <person name="D'Angelo T."/>
        </authorList>
    </citation>
    <scope>NUCLEOTIDE SEQUENCE [LARGE SCALE GENOMIC DNA]</scope>
    <source>
        <strain evidence="2">SAG AM-311-K15</strain>
    </source>
</reference>
<accession>A0ABV6YXW5</accession>
<dbReference type="EMBL" id="JBHPBY010000146">
    <property type="protein sequence ID" value="MFC1851048.1"/>
    <property type="molecule type" value="Genomic_DNA"/>
</dbReference>
<feature type="compositionally biased region" description="Basic residues" evidence="1">
    <location>
        <begin position="98"/>
        <end position="113"/>
    </location>
</feature>
<keyword evidence="3" id="KW-1185">Reference proteome</keyword>
<organism evidence="2 3">
    <name type="scientific">candidate division CSSED10-310 bacterium</name>
    <dbReference type="NCBI Taxonomy" id="2855610"/>
    <lineage>
        <taxon>Bacteria</taxon>
        <taxon>Bacteria division CSSED10-310</taxon>
    </lineage>
</organism>
<dbReference type="Proteomes" id="UP001594351">
    <property type="component" value="Unassembled WGS sequence"/>
</dbReference>
<name>A0ABV6YXW5_UNCC1</name>
<feature type="region of interest" description="Disordered" evidence="1">
    <location>
        <begin position="90"/>
        <end position="113"/>
    </location>
</feature>
<protein>
    <submittedName>
        <fullName evidence="2">Uncharacterized protein</fullName>
    </submittedName>
</protein>
<sequence length="113" mass="13580">MESEITENHLKLLDNLAQKIVERRMAAPAIFFLEVSKPLNFIGSQMLVFFEPIIQTVYTFQNYDSYRQLLEKREAIELLLVRIEALDAEQRRREKEARKRRKEQRRARRTGKN</sequence>
<gene>
    <name evidence="2" type="ORF">ACFL27_12715</name>
</gene>
<comment type="caution">
    <text evidence="2">The sequence shown here is derived from an EMBL/GenBank/DDBJ whole genome shotgun (WGS) entry which is preliminary data.</text>
</comment>
<evidence type="ECO:0000313" key="2">
    <source>
        <dbReference type="EMBL" id="MFC1851048.1"/>
    </source>
</evidence>
<evidence type="ECO:0000256" key="1">
    <source>
        <dbReference type="SAM" id="MobiDB-lite"/>
    </source>
</evidence>
<proteinExistence type="predicted"/>
<evidence type="ECO:0000313" key="3">
    <source>
        <dbReference type="Proteomes" id="UP001594351"/>
    </source>
</evidence>